<keyword evidence="3" id="KW-1185">Reference proteome</keyword>
<dbReference type="RefSeq" id="XP_009856441.1">
    <property type="nucleotide sequence ID" value="XM_009858139.1"/>
</dbReference>
<sequence>MYLPCKSAHPGAQAPKPGPSGSPAKCRRPPAFGFVTRACPEHTLLAVFPLLRRLRTSKANHMHANRRNPSIFLPQLFHDDGPSTAWARANLPMPMSVL</sequence>
<dbReference type="EMBL" id="GL891382">
    <property type="protein sequence ID" value="EGO52807.1"/>
    <property type="molecule type" value="Genomic_DNA"/>
</dbReference>
<dbReference type="KEGG" id="nte:NEUTE1DRAFT105777"/>
<dbReference type="Proteomes" id="UP000008065">
    <property type="component" value="Unassembled WGS sequence"/>
</dbReference>
<dbReference type="HOGENOM" id="CLU_2146564_0_0_1"/>
<dbReference type="AlphaFoldDB" id="F8MZ12"/>
<proteinExistence type="predicted"/>
<evidence type="ECO:0000313" key="2">
    <source>
        <dbReference type="EMBL" id="EGO52807.1"/>
    </source>
</evidence>
<evidence type="ECO:0000256" key="1">
    <source>
        <dbReference type="SAM" id="MobiDB-lite"/>
    </source>
</evidence>
<protein>
    <submittedName>
        <fullName evidence="2">Uncharacterized protein</fullName>
    </submittedName>
</protein>
<gene>
    <name evidence="2" type="ORF">NEUTE1DRAFT_105777</name>
</gene>
<feature type="region of interest" description="Disordered" evidence="1">
    <location>
        <begin position="1"/>
        <end position="27"/>
    </location>
</feature>
<dbReference type="VEuPathDB" id="FungiDB:NEUTE1DRAFT_105777"/>
<reference evidence="3" key="1">
    <citation type="journal article" date="2011" name="Genetics">
        <title>Massive changes in genome architecture accompany the transition to self-fertility in the filamentous fungus Neurospora tetrasperma.</title>
        <authorList>
            <person name="Ellison C.E."/>
            <person name="Stajich J.E."/>
            <person name="Jacobson D.J."/>
            <person name="Natvig D.O."/>
            <person name="Lapidus A."/>
            <person name="Foster B."/>
            <person name="Aerts A."/>
            <person name="Riley R."/>
            <person name="Lindquist E.A."/>
            <person name="Grigoriev I.V."/>
            <person name="Taylor J.W."/>
        </authorList>
    </citation>
    <scope>NUCLEOTIDE SEQUENCE [LARGE SCALE GENOMIC DNA]</scope>
    <source>
        <strain evidence="3">FGSC 2508 / P0657</strain>
    </source>
</reference>
<dbReference type="GeneID" id="20822209"/>
<evidence type="ECO:0000313" key="3">
    <source>
        <dbReference type="Proteomes" id="UP000008065"/>
    </source>
</evidence>
<organism evidence="2 3">
    <name type="scientific">Neurospora tetrasperma (strain FGSC 2508 / ATCC MYA-4615 / P0657)</name>
    <dbReference type="NCBI Taxonomy" id="510951"/>
    <lineage>
        <taxon>Eukaryota</taxon>
        <taxon>Fungi</taxon>
        <taxon>Dikarya</taxon>
        <taxon>Ascomycota</taxon>
        <taxon>Pezizomycotina</taxon>
        <taxon>Sordariomycetes</taxon>
        <taxon>Sordariomycetidae</taxon>
        <taxon>Sordariales</taxon>
        <taxon>Sordariaceae</taxon>
        <taxon>Neurospora</taxon>
    </lineage>
</organism>
<name>F8MZ12_NEUT8</name>
<accession>F8MZ12</accession>